<dbReference type="PANTHER" id="PTHR43383:SF2">
    <property type="entry name" value="AMIDOHYDROLASE 2 FAMILY PROTEIN"/>
    <property type="match status" value="1"/>
</dbReference>
<accession>A0A4Y1REL5</accession>
<organism evidence="2">
    <name type="scientific">Prunus dulcis</name>
    <name type="common">Almond</name>
    <name type="synonym">Amygdalus dulcis</name>
    <dbReference type="NCBI Taxonomy" id="3755"/>
    <lineage>
        <taxon>Eukaryota</taxon>
        <taxon>Viridiplantae</taxon>
        <taxon>Streptophyta</taxon>
        <taxon>Embryophyta</taxon>
        <taxon>Tracheophyta</taxon>
        <taxon>Spermatophyta</taxon>
        <taxon>Magnoliopsida</taxon>
        <taxon>eudicotyledons</taxon>
        <taxon>Gunneridae</taxon>
        <taxon>Pentapetalae</taxon>
        <taxon>rosids</taxon>
        <taxon>fabids</taxon>
        <taxon>Rosales</taxon>
        <taxon>Rosaceae</taxon>
        <taxon>Amygdaloideae</taxon>
        <taxon>Amygdaleae</taxon>
        <taxon>Prunus</taxon>
    </lineage>
</organism>
<dbReference type="InterPro" id="IPR013103">
    <property type="entry name" value="RVT_2"/>
</dbReference>
<feature type="domain" description="Reverse transcriptase Ty1/copia-type" evidence="1">
    <location>
        <begin position="11"/>
        <end position="252"/>
    </location>
</feature>
<dbReference type="InterPro" id="IPR043502">
    <property type="entry name" value="DNA/RNA_pol_sf"/>
</dbReference>
<protein>
    <submittedName>
        <fullName evidence="2">RmlC-like cupins superfamily protein</fullName>
    </submittedName>
</protein>
<proteinExistence type="predicted"/>
<dbReference type="SUPFAM" id="SSF56672">
    <property type="entry name" value="DNA/RNA polymerases"/>
    <property type="match status" value="1"/>
</dbReference>
<evidence type="ECO:0000259" key="1">
    <source>
        <dbReference type="Pfam" id="PF07727"/>
    </source>
</evidence>
<name>A0A4Y1REL5_PRUDU</name>
<dbReference type="PANTHER" id="PTHR43383">
    <property type="entry name" value="NODULIN 6"/>
    <property type="match status" value="1"/>
</dbReference>
<dbReference type="AlphaFoldDB" id="A0A4Y1REL5"/>
<evidence type="ECO:0000313" key="2">
    <source>
        <dbReference type="EMBL" id="BBH02690.1"/>
    </source>
</evidence>
<reference evidence="2" key="1">
    <citation type="journal article" date="2019" name="Science">
        <title>Mutation of a bHLH transcription factor allowed almond domestication.</title>
        <authorList>
            <person name="Sanchez-Perez R."/>
            <person name="Pavan S."/>
            <person name="Mazzeo R."/>
            <person name="Moldovan C."/>
            <person name="Aiese Cigliano R."/>
            <person name="Del Cueto J."/>
            <person name="Ricciardi F."/>
            <person name="Lotti C."/>
            <person name="Ricciardi L."/>
            <person name="Dicenta F."/>
            <person name="Lopez-Marques R.L."/>
            <person name="Lindberg Moller B."/>
        </authorList>
    </citation>
    <scope>NUCLEOTIDE SEQUENCE</scope>
</reference>
<sequence>MNFEIAALEENHTWSLVPLPAGHRPIGCKWIFKLKYNFDGTLERYKARLVAKGFTQREGIDYTETFAPVAKLITVVVSSLLPLHNWPLHQMDVHNAFLHGDLHEEVYMLPPPGYQRQGEHTVCRLHKSLYGLKQASRSRFRKFSSAIQNIGFSQSRADYSMFTHKHGKSFTVILLYVDDMIITGNDDDAIRYLKHFLGTCFKIKDLGPLKYFRGVEIARSKSGISFCQRKYTLDILEDAGLLGAKPTKIPMEANVAVMPTGSDTLKDPTRYC</sequence>
<gene>
    <name evidence="2" type="ORF">Prudu_013338</name>
</gene>
<dbReference type="Pfam" id="PF07727">
    <property type="entry name" value="RVT_2"/>
    <property type="match status" value="1"/>
</dbReference>
<dbReference type="EMBL" id="AP019301">
    <property type="protein sequence ID" value="BBH02690.1"/>
    <property type="molecule type" value="Genomic_DNA"/>
</dbReference>